<protein>
    <recommendedName>
        <fullName evidence="3">Fluoroacetyl-CoA-specific thioesterase-like domain-containing protein</fullName>
    </recommendedName>
</protein>
<dbReference type="InterPro" id="IPR054485">
    <property type="entry name" value="FlK-like_dom"/>
</dbReference>
<feature type="active site" evidence="1">
    <location>
        <position position="33"/>
    </location>
</feature>
<feature type="binding site" evidence="2">
    <location>
        <position position="60"/>
    </location>
    <ligand>
        <name>CoA</name>
        <dbReference type="ChEBI" id="CHEBI:57287"/>
    </ligand>
</feature>
<name>A0A7Y7XIZ9_9PSED</name>
<evidence type="ECO:0000256" key="1">
    <source>
        <dbReference type="PIRSR" id="PIRSR014972-1"/>
    </source>
</evidence>
<dbReference type="EMBL" id="JACAQB010000039">
    <property type="protein sequence ID" value="NWC00764.1"/>
    <property type="molecule type" value="Genomic_DNA"/>
</dbReference>
<dbReference type="RefSeq" id="WP_177105922.1">
    <property type="nucleotide sequence ID" value="NZ_JACAQB010000039.1"/>
</dbReference>
<feature type="binding site" evidence="2">
    <location>
        <position position="60"/>
    </location>
    <ligand>
        <name>substrate</name>
    </ligand>
</feature>
<proteinExistence type="predicted"/>
<dbReference type="Proteomes" id="UP000539985">
    <property type="component" value="Unassembled WGS sequence"/>
</dbReference>
<evidence type="ECO:0000313" key="4">
    <source>
        <dbReference type="EMBL" id="NWC00764.1"/>
    </source>
</evidence>
<dbReference type="InterPro" id="IPR025540">
    <property type="entry name" value="FlK"/>
</dbReference>
<feature type="binding site" evidence="2">
    <location>
        <position position="111"/>
    </location>
    <ligand>
        <name>substrate</name>
    </ligand>
</feature>
<dbReference type="PANTHER" id="PTHR36934:SF1">
    <property type="entry name" value="THIOESTERASE DOMAIN-CONTAINING PROTEIN"/>
    <property type="match status" value="1"/>
</dbReference>
<feature type="active site" evidence="1">
    <location>
        <position position="67"/>
    </location>
</feature>
<dbReference type="Gene3D" id="3.10.129.10">
    <property type="entry name" value="Hotdog Thioesterase"/>
    <property type="match status" value="1"/>
</dbReference>
<evidence type="ECO:0000313" key="5">
    <source>
        <dbReference type="Proteomes" id="UP000539985"/>
    </source>
</evidence>
<evidence type="ECO:0000256" key="2">
    <source>
        <dbReference type="PIRSR" id="PIRSR014972-2"/>
    </source>
</evidence>
<feature type="active site" evidence="1">
    <location>
        <position position="41"/>
    </location>
</feature>
<evidence type="ECO:0000259" key="3">
    <source>
        <dbReference type="Pfam" id="PF22636"/>
    </source>
</evidence>
<dbReference type="Pfam" id="PF22636">
    <property type="entry name" value="FlK"/>
    <property type="match status" value="1"/>
</dbReference>
<organism evidence="4 5">
    <name type="scientific">Pseudomonas gingeri</name>
    <dbReference type="NCBI Taxonomy" id="117681"/>
    <lineage>
        <taxon>Bacteria</taxon>
        <taxon>Pseudomonadati</taxon>
        <taxon>Pseudomonadota</taxon>
        <taxon>Gammaproteobacteria</taxon>
        <taxon>Pseudomonadales</taxon>
        <taxon>Pseudomonadaceae</taxon>
        <taxon>Pseudomonas</taxon>
    </lineage>
</organism>
<sequence length="132" mass="14364">MTELMGRAGEILHTVTPSDLATHWNNDIPVLATPILLWLSELAAMRALEDLLPTTAMTLGIAHDSRHLAPTPLGFTISVSARVKAVTGKYVTFDVKATDGFEVILSGTHTRAIIEREKFEERVADKSTGARP</sequence>
<gene>
    <name evidence="4" type="ORF">HX882_33355</name>
</gene>
<dbReference type="AlphaFoldDB" id="A0A7Y7XIZ9"/>
<dbReference type="SUPFAM" id="SSF54637">
    <property type="entry name" value="Thioesterase/thiol ester dehydrase-isomerase"/>
    <property type="match status" value="1"/>
</dbReference>
<reference evidence="4 5" key="1">
    <citation type="submission" date="2020-04" db="EMBL/GenBank/DDBJ databases">
        <title>Molecular characterization of pseudomonads from Agaricus bisporus reveal novel blotch 2 pathogens in Western Europe.</title>
        <authorList>
            <person name="Taparia T."/>
            <person name="Krijger M."/>
            <person name="Haynes E."/>
            <person name="Elpinstone J.G."/>
            <person name="Noble R."/>
            <person name="Van Der Wolf J."/>
        </authorList>
    </citation>
    <scope>NUCLEOTIDE SEQUENCE [LARGE SCALE GENOMIC DNA]</scope>
    <source>
        <strain evidence="4 5">H7001</strain>
    </source>
</reference>
<comment type="caution">
    <text evidence="4">The sequence shown here is derived from an EMBL/GenBank/DDBJ whole genome shotgun (WGS) entry which is preliminary data.</text>
</comment>
<dbReference type="InterPro" id="IPR029069">
    <property type="entry name" value="HotDog_dom_sf"/>
</dbReference>
<dbReference type="CDD" id="cd03440">
    <property type="entry name" value="hot_dog"/>
    <property type="match status" value="1"/>
</dbReference>
<dbReference type="PANTHER" id="PTHR36934">
    <property type="entry name" value="BLR0278 PROTEIN"/>
    <property type="match status" value="1"/>
</dbReference>
<accession>A0A7Y7XIZ9</accession>
<feature type="domain" description="Fluoroacetyl-CoA-specific thioesterase-like" evidence="3">
    <location>
        <begin position="15"/>
        <end position="117"/>
    </location>
</feature>
<dbReference type="PIRSF" id="PIRSF014972">
    <property type="entry name" value="FlK"/>
    <property type="match status" value="1"/>
</dbReference>